<dbReference type="AlphaFoldDB" id="A0AA86N3L0"/>
<dbReference type="RefSeq" id="WP_289271614.1">
    <property type="nucleotide sequence ID" value="NZ_OX365700.1"/>
</dbReference>
<dbReference type="Gene3D" id="3.40.50.1010">
    <property type="entry name" value="5'-nuclease"/>
    <property type="match status" value="1"/>
</dbReference>
<proteinExistence type="predicted"/>
<dbReference type="InterPro" id="IPR002850">
    <property type="entry name" value="PIN_toxin-like"/>
</dbReference>
<evidence type="ECO:0000313" key="2">
    <source>
        <dbReference type="EMBL" id="CAI4034208.1"/>
    </source>
</evidence>
<gene>
    <name evidence="2" type="ORF">DNFV4_04652</name>
</gene>
<dbReference type="SUPFAM" id="SSF88723">
    <property type="entry name" value="PIN domain-like"/>
    <property type="match status" value="1"/>
</dbReference>
<organism evidence="2 3">
    <name type="scientific">Nitrospira tepida</name>
    <dbReference type="NCBI Taxonomy" id="2973512"/>
    <lineage>
        <taxon>Bacteria</taxon>
        <taxon>Pseudomonadati</taxon>
        <taxon>Nitrospirota</taxon>
        <taxon>Nitrospiria</taxon>
        <taxon>Nitrospirales</taxon>
        <taxon>Nitrospiraceae</taxon>
        <taxon>Nitrospira</taxon>
    </lineage>
</organism>
<keyword evidence="3" id="KW-1185">Reference proteome</keyword>
<dbReference type="PANTHER" id="PTHR34610">
    <property type="entry name" value="SSL7007 PROTEIN"/>
    <property type="match status" value="1"/>
</dbReference>
<name>A0AA86N3L0_9BACT</name>
<accession>A0AA86N3L0</accession>
<sequence length="130" mass="14362">MRVVFDTNIYVSALTFPGSSADRAIRRILDGRDTLLISKPLLDELLTVLARKFSRDADALSRTALFLTELAEVVHPKDPVNVFKDEPDNRVLECAIAGQARAIVTGDKAMLAVEISHGVRIMSLSAYLHR</sequence>
<feature type="domain" description="PIN" evidence="1">
    <location>
        <begin position="1"/>
        <end position="112"/>
    </location>
</feature>
<protein>
    <submittedName>
        <fullName evidence="2">Toxin-antitoxin system toxin component, PIN family</fullName>
    </submittedName>
</protein>
<dbReference type="Proteomes" id="UP001179121">
    <property type="component" value="Chromosome"/>
</dbReference>
<evidence type="ECO:0000259" key="1">
    <source>
        <dbReference type="SMART" id="SM00670"/>
    </source>
</evidence>
<dbReference type="NCBIfam" id="TIGR00305">
    <property type="entry name" value="putative toxin-antitoxin system toxin component, PIN family"/>
    <property type="match status" value="1"/>
</dbReference>
<dbReference type="Pfam" id="PF13470">
    <property type="entry name" value="PIN_3"/>
    <property type="match status" value="1"/>
</dbReference>
<dbReference type="PANTHER" id="PTHR34610:SF3">
    <property type="entry name" value="SSL7007 PROTEIN"/>
    <property type="match status" value="1"/>
</dbReference>
<dbReference type="EMBL" id="OX365700">
    <property type="protein sequence ID" value="CAI4034208.1"/>
    <property type="molecule type" value="Genomic_DNA"/>
</dbReference>
<dbReference type="InterPro" id="IPR002716">
    <property type="entry name" value="PIN_dom"/>
</dbReference>
<dbReference type="KEGG" id="nti:DNFV4_04652"/>
<dbReference type="InterPro" id="IPR029060">
    <property type="entry name" value="PIN-like_dom_sf"/>
</dbReference>
<dbReference type="SMART" id="SM00670">
    <property type="entry name" value="PINc"/>
    <property type="match status" value="1"/>
</dbReference>
<evidence type="ECO:0000313" key="3">
    <source>
        <dbReference type="Proteomes" id="UP001179121"/>
    </source>
</evidence>
<reference evidence="2" key="1">
    <citation type="submission" date="2022-10" db="EMBL/GenBank/DDBJ databases">
        <authorList>
            <person name="Koch H."/>
        </authorList>
    </citation>
    <scope>NUCLEOTIDE SEQUENCE</scope>
    <source>
        <strain evidence="2">DNF</strain>
    </source>
</reference>